<dbReference type="RefSeq" id="WP_176977760.1">
    <property type="nucleotide sequence ID" value="NZ_JABZEO010000015.1"/>
</dbReference>
<keyword evidence="3" id="KW-1185">Reference proteome</keyword>
<reference evidence="2 3" key="1">
    <citation type="submission" date="2020-06" db="EMBL/GenBank/DDBJ databases">
        <title>Whole-genome sequence of Allochromatium humboldtianum DSM 21881, type strain.</title>
        <authorList>
            <person name="Kyndt J.A."/>
            <person name="Meyer T.E."/>
        </authorList>
    </citation>
    <scope>NUCLEOTIDE SEQUENCE [LARGE SCALE GENOMIC DNA]</scope>
    <source>
        <strain evidence="2 3">DSM 21881</strain>
    </source>
</reference>
<dbReference type="EMBL" id="JABZEO010000015">
    <property type="protein sequence ID" value="NVZ11036.1"/>
    <property type="molecule type" value="Genomic_DNA"/>
</dbReference>
<keyword evidence="1" id="KW-0812">Transmembrane</keyword>
<evidence type="ECO:0000313" key="3">
    <source>
        <dbReference type="Proteomes" id="UP000592294"/>
    </source>
</evidence>
<evidence type="ECO:0000256" key="1">
    <source>
        <dbReference type="SAM" id="Phobius"/>
    </source>
</evidence>
<evidence type="ECO:0000313" key="2">
    <source>
        <dbReference type="EMBL" id="NVZ11036.1"/>
    </source>
</evidence>
<accession>A0A850RFR7</accession>
<dbReference type="AlphaFoldDB" id="A0A850RFR7"/>
<keyword evidence="1" id="KW-0472">Membrane</keyword>
<organism evidence="2 3">
    <name type="scientific">Allochromatium humboldtianum</name>
    <dbReference type="NCBI Taxonomy" id="504901"/>
    <lineage>
        <taxon>Bacteria</taxon>
        <taxon>Pseudomonadati</taxon>
        <taxon>Pseudomonadota</taxon>
        <taxon>Gammaproteobacteria</taxon>
        <taxon>Chromatiales</taxon>
        <taxon>Chromatiaceae</taxon>
        <taxon>Allochromatium</taxon>
    </lineage>
</organism>
<comment type="caution">
    <text evidence="2">The sequence shown here is derived from an EMBL/GenBank/DDBJ whole genome shotgun (WGS) entry which is preliminary data.</text>
</comment>
<sequence length="49" mass="5512">MLETIKALKELVVELGKLGPDGIVALKLIARLMLLIFLFFIATLFLLRL</sequence>
<feature type="transmembrane region" description="Helical" evidence="1">
    <location>
        <begin position="28"/>
        <end position="47"/>
    </location>
</feature>
<name>A0A850RFR7_9GAMM</name>
<protein>
    <submittedName>
        <fullName evidence="2">Uncharacterized protein</fullName>
    </submittedName>
</protein>
<gene>
    <name evidence="2" type="ORF">HW932_17395</name>
</gene>
<dbReference type="Proteomes" id="UP000592294">
    <property type="component" value="Unassembled WGS sequence"/>
</dbReference>
<keyword evidence="1" id="KW-1133">Transmembrane helix</keyword>
<proteinExistence type="predicted"/>